<gene>
    <name evidence="3" type="ORF">AURDEDRAFT_116665</name>
</gene>
<evidence type="ECO:0000313" key="4">
    <source>
        <dbReference type="Proteomes" id="UP000006514"/>
    </source>
</evidence>
<dbReference type="AlphaFoldDB" id="J0D0M6"/>
<reference evidence="4" key="1">
    <citation type="journal article" date="2012" name="Science">
        <title>The Paleozoic origin of enzymatic lignin decomposition reconstructed from 31 fungal genomes.</title>
        <authorList>
            <person name="Floudas D."/>
            <person name="Binder M."/>
            <person name="Riley R."/>
            <person name="Barry K."/>
            <person name="Blanchette R.A."/>
            <person name="Henrissat B."/>
            <person name="Martinez A.T."/>
            <person name="Otillar R."/>
            <person name="Spatafora J.W."/>
            <person name="Yadav J.S."/>
            <person name="Aerts A."/>
            <person name="Benoit I."/>
            <person name="Boyd A."/>
            <person name="Carlson A."/>
            <person name="Copeland A."/>
            <person name="Coutinho P.M."/>
            <person name="de Vries R.P."/>
            <person name="Ferreira P."/>
            <person name="Findley K."/>
            <person name="Foster B."/>
            <person name="Gaskell J."/>
            <person name="Glotzer D."/>
            <person name="Gorecki P."/>
            <person name="Heitman J."/>
            <person name="Hesse C."/>
            <person name="Hori C."/>
            <person name="Igarashi K."/>
            <person name="Jurgens J.A."/>
            <person name="Kallen N."/>
            <person name="Kersten P."/>
            <person name="Kohler A."/>
            <person name="Kuees U."/>
            <person name="Kumar T.K.A."/>
            <person name="Kuo A."/>
            <person name="LaButti K."/>
            <person name="Larrondo L.F."/>
            <person name="Lindquist E."/>
            <person name="Ling A."/>
            <person name="Lombard V."/>
            <person name="Lucas S."/>
            <person name="Lundell T."/>
            <person name="Martin R."/>
            <person name="McLaughlin D.J."/>
            <person name="Morgenstern I."/>
            <person name="Morin E."/>
            <person name="Murat C."/>
            <person name="Nagy L.G."/>
            <person name="Nolan M."/>
            <person name="Ohm R.A."/>
            <person name="Patyshakuliyeva A."/>
            <person name="Rokas A."/>
            <person name="Ruiz-Duenas F.J."/>
            <person name="Sabat G."/>
            <person name="Salamov A."/>
            <person name="Samejima M."/>
            <person name="Schmutz J."/>
            <person name="Slot J.C."/>
            <person name="St John F."/>
            <person name="Stenlid J."/>
            <person name="Sun H."/>
            <person name="Sun S."/>
            <person name="Syed K."/>
            <person name="Tsang A."/>
            <person name="Wiebenga A."/>
            <person name="Young D."/>
            <person name="Pisabarro A."/>
            <person name="Eastwood D.C."/>
            <person name="Martin F."/>
            <person name="Cullen D."/>
            <person name="Grigoriev I.V."/>
            <person name="Hibbett D.S."/>
        </authorList>
    </citation>
    <scope>NUCLEOTIDE SEQUENCE [LARGE SCALE GENOMIC DNA]</scope>
    <source>
        <strain evidence="4">TFB10046</strain>
    </source>
</reference>
<keyword evidence="4" id="KW-1185">Reference proteome</keyword>
<dbReference type="EMBL" id="JH687833">
    <property type="protein sequence ID" value="EJD37923.1"/>
    <property type="molecule type" value="Genomic_DNA"/>
</dbReference>
<proteinExistence type="predicted"/>
<sequence length="171" mass="17464">MLFAKTLILAALAVFQVQAAPAPGDEALVVLKTEDSIHGPLVFYGLPGAANETVEARGLTERACGTNNVQCFGSNVPNRQACQNLINSLNANSGSSVGNSPRSICQTTNGNQCCVSWANVASGLTQGMLVSAANAVQNGCVVNGQSGLSRNTNLNGVCTTQCLSSRATGCS</sequence>
<name>J0D0M6_AURST</name>
<protein>
    <recommendedName>
        <fullName evidence="2">WD-like domain-containing protein</fullName>
    </recommendedName>
</protein>
<dbReference type="InterPro" id="IPR046925">
    <property type="entry name" value="WD-like_fungi"/>
</dbReference>
<evidence type="ECO:0000256" key="1">
    <source>
        <dbReference type="SAM" id="SignalP"/>
    </source>
</evidence>
<dbReference type="Pfam" id="PF20493">
    <property type="entry name" value="WD-like_fungi"/>
    <property type="match status" value="1"/>
</dbReference>
<feature type="signal peptide" evidence="1">
    <location>
        <begin position="1"/>
        <end position="19"/>
    </location>
</feature>
<dbReference type="InParanoid" id="J0D0M6"/>
<dbReference type="eggNOG" id="ENOG502RPVU">
    <property type="taxonomic scope" value="Eukaryota"/>
</dbReference>
<dbReference type="KEGG" id="adl:AURDEDRAFT_116665"/>
<feature type="chain" id="PRO_5003732661" description="WD-like domain-containing protein" evidence="1">
    <location>
        <begin position="20"/>
        <end position="171"/>
    </location>
</feature>
<dbReference type="Proteomes" id="UP000006514">
    <property type="component" value="Unassembled WGS sequence"/>
</dbReference>
<organism evidence="3 4">
    <name type="scientific">Auricularia subglabra (strain TFB-10046 / SS5)</name>
    <name type="common">White-rot fungus</name>
    <name type="synonym">Auricularia delicata (strain TFB10046)</name>
    <dbReference type="NCBI Taxonomy" id="717982"/>
    <lineage>
        <taxon>Eukaryota</taxon>
        <taxon>Fungi</taxon>
        <taxon>Dikarya</taxon>
        <taxon>Basidiomycota</taxon>
        <taxon>Agaricomycotina</taxon>
        <taxon>Agaricomycetes</taxon>
        <taxon>Auriculariales</taxon>
        <taxon>Auriculariaceae</taxon>
        <taxon>Auricularia</taxon>
    </lineage>
</organism>
<feature type="domain" description="WD-like" evidence="2">
    <location>
        <begin position="66"/>
        <end position="170"/>
    </location>
</feature>
<dbReference type="OrthoDB" id="2931114at2759"/>
<evidence type="ECO:0000259" key="2">
    <source>
        <dbReference type="Pfam" id="PF20493"/>
    </source>
</evidence>
<keyword evidence="1" id="KW-0732">Signal</keyword>
<accession>J0D0M6</accession>
<evidence type="ECO:0000313" key="3">
    <source>
        <dbReference type="EMBL" id="EJD37923.1"/>
    </source>
</evidence>